<keyword evidence="2" id="KW-1185">Reference proteome</keyword>
<dbReference type="Proteomes" id="UP000814140">
    <property type="component" value="Unassembled WGS sequence"/>
</dbReference>
<reference evidence="1" key="2">
    <citation type="journal article" date="2022" name="New Phytol.">
        <title>Evolutionary transition to the ectomycorrhizal habit in the genomes of a hyperdiverse lineage of mushroom-forming fungi.</title>
        <authorList>
            <person name="Looney B."/>
            <person name="Miyauchi S."/>
            <person name="Morin E."/>
            <person name="Drula E."/>
            <person name="Courty P.E."/>
            <person name="Kohler A."/>
            <person name="Kuo A."/>
            <person name="LaButti K."/>
            <person name="Pangilinan J."/>
            <person name="Lipzen A."/>
            <person name="Riley R."/>
            <person name="Andreopoulos W."/>
            <person name="He G."/>
            <person name="Johnson J."/>
            <person name="Nolan M."/>
            <person name="Tritt A."/>
            <person name="Barry K.W."/>
            <person name="Grigoriev I.V."/>
            <person name="Nagy L.G."/>
            <person name="Hibbett D."/>
            <person name="Henrissat B."/>
            <person name="Matheny P.B."/>
            <person name="Labbe J."/>
            <person name="Martin F.M."/>
        </authorList>
    </citation>
    <scope>NUCLEOTIDE SEQUENCE</scope>
    <source>
        <strain evidence="1">HHB10654</strain>
    </source>
</reference>
<comment type="caution">
    <text evidence="1">The sequence shown here is derived from an EMBL/GenBank/DDBJ whole genome shotgun (WGS) entry which is preliminary data.</text>
</comment>
<sequence length="173" mass="18674">MAATLIVALLVEATRVMGERRRRAASDGVTGEAVIYHHGASRSLEDTWQAAAAERKTRSKSGQVWGDGGAGGRVAGARRRDRGQPRGATSWITKDSGGVNDEDEDAVGDNGKDSSDEWRTRRWCGSVLDTRSRRKKEAAGEHVTAEHDGDEGAERGRDTSRDGKDEGKGEEII</sequence>
<proteinExistence type="predicted"/>
<evidence type="ECO:0000313" key="2">
    <source>
        <dbReference type="Proteomes" id="UP000814140"/>
    </source>
</evidence>
<evidence type="ECO:0000313" key="1">
    <source>
        <dbReference type="EMBL" id="KAI0059015.1"/>
    </source>
</evidence>
<name>A0ACB8SRF3_9AGAM</name>
<organism evidence="1 2">
    <name type="scientific">Artomyces pyxidatus</name>
    <dbReference type="NCBI Taxonomy" id="48021"/>
    <lineage>
        <taxon>Eukaryota</taxon>
        <taxon>Fungi</taxon>
        <taxon>Dikarya</taxon>
        <taxon>Basidiomycota</taxon>
        <taxon>Agaricomycotina</taxon>
        <taxon>Agaricomycetes</taxon>
        <taxon>Russulales</taxon>
        <taxon>Auriscalpiaceae</taxon>
        <taxon>Artomyces</taxon>
    </lineage>
</organism>
<gene>
    <name evidence="1" type="ORF">BV25DRAFT_1840668</name>
</gene>
<accession>A0ACB8SRF3</accession>
<dbReference type="EMBL" id="MU277230">
    <property type="protein sequence ID" value="KAI0059015.1"/>
    <property type="molecule type" value="Genomic_DNA"/>
</dbReference>
<reference evidence="1" key="1">
    <citation type="submission" date="2021-03" db="EMBL/GenBank/DDBJ databases">
        <authorList>
            <consortium name="DOE Joint Genome Institute"/>
            <person name="Ahrendt S."/>
            <person name="Looney B.P."/>
            <person name="Miyauchi S."/>
            <person name="Morin E."/>
            <person name="Drula E."/>
            <person name="Courty P.E."/>
            <person name="Chicoki N."/>
            <person name="Fauchery L."/>
            <person name="Kohler A."/>
            <person name="Kuo A."/>
            <person name="Labutti K."/>
            <person name="Pangilinan J."/>
            <person name="Lipzen A."/>
            <person name="Riley R."/>
            <person name="Andreopoulos W."/>
            <person name="He G."/>
            <person name="Johnson J."/>
            <person name="Barry K.W."/>
            <person name="Grigoriev I.V."/>
            <person name="Nagy L."/>
            <person name="Hibbett D."/>
            <person name="Henrissat B."/>
            <person name="Matheny P.B."/>
            <person name="Labbe J."/>
            <person name="Martin F."/>
        </authorList>
    </citation>
    <scope>NUCLEOTIDE SEQUENCE</scope>
    <source>
        <strain evidence="1">HHB10654</strain>
    </source>
</reference>
<protein>
    <submittedName>
        <fullName evidence="1">Uncharacterized protein</fullName>
    </submittedName>
</protein>